<feature type="transmembrane region" description="Helical" evidence="7">
    <location>
        <begin position="101"/>
        <end position="123"/>
    </location>
</feature>
<evidence type="ECO:0000313" key="10">
    <source>
        <dbReference type="EMBL" id="SEN19455.1"/>
    </source>
</evidence>
<dbReference type="SUPFAM" id="SSF161098">
    <property type="entry name" value="MetI-like"/>
    <property type="match status" value="1"/>
</dbReference>
<feature type="transmembrane region" description="Helical" evidence="7">
    <location>
        <begin position="132"/>
        <end position="157"/>
    </location>
</feature>
<keyword evidence="4 7" id="KW-0812">Transmembrane</keyword>
<feature type="transmembrane region" description="Helical" evidence="7">
    <location>
        <begin position="236"/>
        <end position="257"/>
    </location>
</feature>
<evidence type="ECO:0000256" key="4">
    <source>
        <dbReference type="ARBA" id="ARBA00022692"/>
    </source>
</evidence>
<comment type="similarity">
    <text evidence="7">Belongs to the binding-protein-dependent transport system permease family.</text>
</comment>
<dbReference type="InterPro" id="IPR035906">
    <property type="entry name" value="MetI-like_sf"/>
</dbReference>
<dbReference type="PANTHER" id="PTHR43227">
    <property type="entry name" value="BLL4140 PROTEIN"/>
    <property type="match status" value="1"/>
</dbReference>
<keyword evidence="10" id="KW-0762">Sugar transport</keyword>
<dbReference type="InterPro" id="IPR050809">
    <property type="entry name" value="UgpAE/MalFG_permease"/>
</dbReference>
<evidence type="ECO:0000256" key="2">
    <source>
        <dbReference type="ARBA" id="ARBA00022448"/>
    </source>
</evidence>
<dbReference type="EMBL" id="FODD01000002">
    <property type="protein sequence ID" value="SEN19455.1"/>
    <property type="molecule type" value="Genomic_DNA"/>
</dbReference>
<proteinExistence type="inferred from homology"/>
<organism evidence="10 11">
    <name type="scientific">Actinacidiphila rubida</name>
    <dbReference type="NCBI Taxonomy" id="310780"/>
    <lineage>
        <taxon>Bacteria</taxon>
        <taxon>Bacillati</taxon>
        <taxon>Actinomycetota</taxon>
        <taxon>Actinomycetes</taxon>
        <taxon>Kitasatosporales</taxon>
        <taxon>Streptomycetaceae</taxon>
        <taxon>Actinacidiphila</taxon>
    </lineage>
</organism>
<name>A0A1H8EIY7_9ACTN</name>
<dbReference type="GO" id="GO:0005886">
    <property type="term" value="C:plasma membrane"/>
    <property type="evidence" value="ECO:0007669"/>
    <property type="project" value="UniProtKB-SubCell"/>
</dbReference>
<dbReference type="STRING" id="310780.SAMN05216267_1002235"/>
<sequence>MTDTETRAPRVVAAPEPPRRRRRRLGGGGPRAGTIAAFLTPFFLPFVLFYLVPVGYALWQSFRVVRRTGGQYGTSYTTFGGFHQYAQVLQNSEFWSSIGRIGLFGVVQVPVMLFVALVMALLLDTPLLKIKAFFRISAFLPYAVPGVIAAIMWSYLYSPQLSPVVDLLGHLGLHPDFLGPGAVLWSAANVSTWLWTGYNMLIMYSALQAIPQELYEAAKLDGASNWAIAWRIKVPIIAPSIVLTTVFSIIGTLQLYAEPAVLRQISSNISSTFTPNMLAYTVASGNNYQQAAAISVVIALITFVLSFGFMRLTSKRAGL</sequence>
<keyword evidence="6 7" id="KW-0472">Membrane</keyword>
<evidence type="ECO:0000313" key="11">
    <source>
        <dbReference type="Proteomes" id="UP000181951"/>
    </source>
</evidence>
<dbReference type="RefSeq" id="WP_069465469.1">
    <property type="nucleotide sequence ID" value="NZ_FODD01000002.1"/>
</dbReference>
<feature type="transmembrane region" description="Helical" evidence="7">
    <location>
        <begin position="177"/>
        <end position="195"/>
    </location>
</feature>
<evidence type="ECO:0000256" key="1">
    <source>
        <dbReference type="ARBA" id="ARBA00004651"/>
    </source>
</evidence>
<keyword evidence="3" id="KW-1003">Cell membrane</keyword>
<dbReference type="CDD" id="cd06261">
    <property type="entry name" value="TM_PBP2"/>
    <property type="match status" value="1"/>
</dbReference>
<evidence type="ECO:0000256" key="3">
    <source>
        <dbReference type="ARBA" id="ARBA00022475"/>
    </source>
</evidence>
<evidence type="ECO:0000256" key="8">
    <source>
        <dbReference type="SAM" id="MobiDB-lite"/>
    </source>
</evidence>
<feature type="transmembrane region" description="Helical" evidence="7">
    <location>
        <begin position="291"/>
        <end position="310"/>
    </location>
</feature>
<dbReference type="PROSITE" id="PS50928">
    <property type="entry name" value="ABC_TM1"/>
    <property type="match status" value="1"/>
</dbReference>
<keyword evidence="11" id="KW-1185">Reference proteome</keyword>
<dbReference type="Proteomes" id="UP000181951">
    <property type="component" value="Unassembled WGS sequence"/>
</dbReference>
<feature type="region of interest" description="Disordered" evidence="8">
    <location>
        <begin position="1"/>
        <end position="28"/>
    </location>
</feature>
<dbReference type="AlphaFoldDB" id="A0A1H8EIY7"/>
<keyword evidence="5 7" id="KW-1133">Transmembrane helix</keyword>
<dbReference type="PANTHER" id="PTHR43227:SF8">
    <property type="entry name" value="DIACETYLCHITOBIOSE UPTAKE SYSTEM PERMEASE PROTEIN DASB"/>
    <property type="match status" value="1"/>
</dbReference>
<gene>
    <name evidence="10" type="ORF">SAMN05216267_1002235</name>
</gene>
<evidence type="ECO:0000256" key="7">
    <source>
        <dbReference type="RuleBase" id="RU363032"/>
    </source>
</evidence>
<dbReference type="GO" id="GO:0055085">
    <property type="term" value="P:transmembrane transport"/>
    <property type="evidence" value="ECO:0007669"/>
    <property type="project" value="InterPro"/>
</dbReference>
<dbReference type="Pfam" id="PF00528">
    <property type="entry name" value="BPD_transp_1"/>
    <property type="match status" value="1"/>
</dbReference>
<dbReference type="OrthoDB" id="3210259at2"/>
<feature type="transmembrane region" description="Helical" evidence="7">
    <location>
        <begin position="29"/>
        <end position="52"/>
    </location>
</feature>
<dbReference type="InterPro" id="IPR000515">
    <property type="entry name" value="MetI-like"/>
</dbReference>
<accession>A0A1H8EIY7</accession>
<comment type="subcellular location">
    <subcellularLocation>
        <location evidence="1 7">Cell membrane</location>
        <topology evidence="1 7">Multi-pass membrane protein</topology>
    </subcellularLocation>
</comment>
<keyword evidence="2 7" id="KW-0813">Transport</keyword>
<evidence type="ECO:0000256" key="6">
    <source>
        <dbReference type="ARBA" id="ARBA00023136"/>
    </source>
</evidence>
<dbReference type="Gene3D" id="1.10.3720.10">
    <property type="entry name" value="MetI-like"/>
    <property type="match status" value="1"/>
</dbReference>
<protein>
    <submittedName>
        <fullName evidence="10">Multiple sugar transport system permease protein</fullName>
    </submittedName>
</protein>
<reference evidence="10 11" key="1">
    <citation type="submission" date="2016-10" db="EMBL/GenBank/DDBJ databases">
        <authorList>
            <person name="de Groot N.N."/>
        </authorList>
    </citation>
    <scope>NUCLEOTIDE SEQUENCE [LARGE SCALE GENOMIC DNA]</scope>
    <source>
        <strain evidence="10 11">CGMCC 4.2026</strain>
    </source>
</reference>
<evidence type="ECO:0000259" key="9">
    <source>
        <dbReference type="PROSITE" id="PS50928"/>
    </source>
</evidence>
<evidence type="ECO:0000256" key="5">
    <source>
        <dbReference type="ARBA" id="ARBA00022989"/>
    </source>
</evidence>
<feature type="domain" description="ABC transmembrane type-1" evidence="9">
    <location>
        <begin position="98"/>
        <end position="309"/>
    </location>
</feature>